<accession>A0A9P7VU33</accession>
<dbReference type="Proteomes" id="UP000812287">
    <property type="component" value="Unassembled WGS sequence"/>
</dbReference>
<dbReference type="AlphaFoldDB" id="A0A9P7VU33"/>
<dbReference type="GeneID" id="66102157"/>
<protein>
    <submittedName>
        <fullName evidence="1">Uncharacterized protein</fullName>
    </submittedName>
</protein>
<gene>
    <name evidence="1" type="ORF">BT62DRAFT_151823</name>
</gene>
<reference evidence="1" key="1">
    <citation type="submission" date="2020-11" db="EMBL/GenBank/DDBJ databases">
        <title>Adaptations for nitrogen fixation in a non-lichenized fungal sporocarp promotes dispersal by wood-feeding termites.</title>
        <authorList>
            <consortium name="DOE Joint Genome Institute"/>
            <person name="Koch R.A."/>
            <person name="Yoon G."/>
            <person name="Arayal U."/>
            <person name="Lail K."/>
            <person name="Amirebrahimi M."/>
            <person name="Labutti K."/>
            <person name="Lipzen A."/>
            <person name="Riley R."/>
            <person name="Barry K."/>
            <person name="Henrissat B."/>
            <person name="Grigoriev I.V."/>
            <person name="Herr J.R."/>
            <person name="Aime M.C."/>
        </authorList>
    </citation>
    <scope>NUCLEOTIDE SEQUENCE</scope>
    <source>
        <strain evidence="1">MCA 3950</strain>
    </source>
</reference>
<proteinExistence type="predicted"/>
<keyword evidence="2" id="KW-1185">Reference proteome</keyword>
<dbReference type="RefSeq" id="XP_043039584.1">
    <property type="nucleotide sequence ID" value="XM_043179862.1"/>
</dbReference>
<name>A0A9P7VU33_9AGAR</name>
<evidence type="ECO:0000313" key="1">
    <source>
        <dbReference type="EMBL" id="KAG7446084.1"/>
    </source>
</evidence>
<organism evidence="1 2">
    <name type="scientific">Guyanagaster necrorhizus</name>
    <dbReference type="NCBI Taxonomy" id="856835"/>
    <lineage>
        <taxon>Eukaryota</taxon>
        <taxon>Fungi</taxon>
        <taxon>Dikarya</taxon>
        <taxon>Basidiomycota</taxon>
        <taxon>Agaricomycotina</taxon>
        <taxon>Agaricomycetes</taxon>
        <taxon>Agaricomycetidae</taxon>
        <taxon>Agaricales</taxon>
        <taxon>Marasmiineae</taxon>
        <taxon>Physalacriaceae</taxon>
        <taxon>Guyanagaster</taxon>
    </lineage>
</organism>
<dbReference type="EMBL" id="MU250535">
    <property type="protein sequence ID" value="KAG7446084.1"/>
    <property type="molecule type" value="Genomic_DNA"/>
</dbReference>
<comment type="caution">
    <text evidence="1">The sequence shown here is derived from an EMBL/GenBank/DDBJ whole genome shotgun (WGS) entry which is preliminary data.</text>
</comment>
<evidence type="ECO:0000313" key="2">
    <source>
        <dbReference type="Proteomes" id="UP000812287"/>
    </source>
</evidence>
<sequence length="102" mass="11865">MIIFSQMAPGLTDIRNCPGNSLRRLERRQTLPTTTLFYGFRRYAYTSIPRPCRCLRHVSYMIGLLVTIGRWCHRRSLHPSASLPCSLPWLWHIFMARGVSCP</sequence>